<keyword evidence="4" id="KW-1185">Reference proteome</keyword>
<reference evidence="3 4" key="1">
    <citation type="submission" date="2013-01" db="EMBL/GenBank/DDBJ databases">
        <title>Whole genome shotgun sequence of Gordonia soli NBRC 108243.</title>
        <authorList>
            <person name="Isaki-Nakamura S."/>
            <person name="Hosoyama A."/>
            <person name="Tsuchikane K."/>
            <person name="Ando Y."/>
            <person name="Baba S."/>
            <person name="Ohji S."/>
            <person name="Hamada M."/>
            <person name="Tamura T."/>
            <person name="Yamazoe A."/>
            <person name="Yamazaki S."/>
            <person name="Fujita N."/>
        </authorList>
    </citation>
    <scope>NUCLEOTIDE SEQUENCE [LARGE SCALE GENOMIC DNA]</scope>
    <source>
        <strain evidence="3 4">NBRC 108243</strain>
    </source>
</reference>
<evidence type="ECO:0000313" key="3">
    <source>
        <dbReference type="EMBL" id="GAC68145.1"/>
    </source>
</evidence>
<proteinExistence type="predicted"/>
<keyword evidence="2" id="KW-1133">Transmembrane helix</keyword>
<gene>
    <name evidence="3" type="ORF">GS4_11_04170</name>
</gene>
<accession>M0QHM2</accession>
<dbReference type="AlphaFoldDB" id="M0QHM2"/>
<comment type="caution">
    <text evidence="3">The sequence shown here is derived from an EMBL/GenBank/DDBJ whole genome shotgun (WGS) entry which is preliminary data.</text>
</comment>
<feature type="transmembrane region" description="Helical" evidence="2">
    <location>
        <begin position="29"/>
        <end position="53"/>
    </location>
</feature>
<dbReference type="EMBL" id="BANX01000011">
    <property type="protein sequence ID" value="GAC68145.1"/>
    <property type="molecule type" value="Genomic_DNA"/>
</dbReference>
<dbReference type="STRING" id="1223545.GS4_11_04170"/>
<keyword evidence="2" id="KW-0812">Transmembrane</keyword>
<evidence type="ECO:0000256" key="1">
    <source>
        <dbReference type="SAM" id="MobiDB-lite"/>
    </source>
</evidence>
<organism evidence="3 4">
    <name type="scientific">Gordonia soli NBRC 108243</name>
    <dbReference type="NCBI Taxonomy" id="1223545"/>
    <lineage>
        <taxon>Bacteria</taxon>
        <taxon>Bacillati</taxon>
        <taxon>Actinomycetota</taxon>
        <taxon>Actinomycetes</taxon>
        <taxon>Mycobacteriales</taxon>
        <taxon>Gordoniaceae</taxon>
        <taxon>Gordonia</taxon>
    </lineage>
</organism>
<protein>
    <recommendedName>
        <fullName evidence="5">DUF4878 domain-containing protein</fullName>
    </recommendedName>
</protein>
<dbReference type="RefSeq" id="WP_007620014.1">
    <property type="nucleotide sequence ID" value="NZ_BANX01000011.1"/>
</dbReference>
<evidence type="ECO:0000256" key="2">
    <source>
        <dbReference type="SAM" id="Phobius"/>
    </source>
</evidence>
<feature type="region of interest" description="Disordered" evidence="1">
    <location>
        <begin position="1"/>
        <end position="23"/>
    </location>
</feature>
<evidence type="ECO:0008006" key="5">
    <source>
        <dbReference type="Google" id="ProtNLM"/>
    </source>
</evidence>
<dbReference type="eggNOG" id="ENOG5033VMK">
    <property type="taxonomic scope" value="Bacteria"/>
</dbReference>
<evidence type="ECO:0000313" key="4">
    <source>
        <dbReference type="Proteomes" id="UP000011666"/>
    </source>
</evidence>
<keyword evidence="2" id="KW-0472">Membrane</keyword>
<dbReference type="Proteomes" id="UP000011666">
    <property type="component" value="Unassembled WGS sequence"/>
</dbReference>
<name>M0QHM2_9ACTN</name>
<sequence>MPTDRSDRAVSPGDAGGPDDPGTPRGFRAVWPFVVALVVVVIAVGAIVISYLVRPVDDRLTESAQVQHAINDAYTARNELNYGDYREATCAADHDRAAFPTEQAFVDDNLRSREANGHIVIPEIDQITVTGDRGSAQVHWHFDDHPDDKKSERVVVVRENGDWKVCTS</sequence>